<keyword evidence="3 5" id="KW-0808">Transferase</keyword>
<feature type="binding site" evidence="6">
    <location>
        <position position="96"/>
    </location>
    <ligand>
        <name>S-adenosyl-L-methionine</name>
        <dbReference type="ChEBI" id="CHEBI:59789"/>
    </ligand>
</feature>
<evidence type="ECO:0000256" key="6">
    <source>
        <dbReference type="PIRSR" id="PIRSR000410-1"/>
    </source>
</evidence>
<feature type="binding site" evidence="6">
    <location>
        <begin position="229"/>
        <end position="230"/>
    </location>
    <ligand>
        <name>S-adenosyl-L-methionine</name>
        <dbReference type="ChEBI" id="CHEBI:59789"/>
    </ligand>
</feature>
<organism evidence="8 9">
    <name type="scientific">Cellvibrio polysaccharolyticus</name>
    <dbReference type="NCBI Taxonomy" id="2082724"/>
    <lineage>
        <taxon>Bacteria</taxon>
        <taxon>Pseudomonadati</taxon>
        <taxon>Pseudomonadota</taxon>
        <taxon>Gammaproteobacteria</taxon>
        <taxon>Cellvibrionales</taxon>
        <taxon>Cellvibrionaceae</taxon>
        <taxon>Cellvibrio</taxon>
    </lineage>
</organism>
<dbReference type="Gene3D" id="1.10.155.10">
    <property type="entry name" value="Chemotaxis receptor methyltransferase CheR, N-terminal domain"/>
    <property type="match status" value="1"/>
</dbReference>
<gene>
    <name evidence="8" type="ORF">C4F51_02165</name>
</gene>
<feature type="binding site" evidence="6">
    <location>
        <position position="90"/>
    </location>
    <ligand>
        <name>S-adenosyl-L-methionine</name>
        <dbReference type="ChEBI" id="CHEBI:59789"/>
    </ligand>
</feature>
<evidence type="ECO:0000256" key="5">
    <source>
        <dbReference type="PIRNR" id="PIRNR000410"/>
    </source>
</evidence>
<evidence type="ECO:0000313" key="9">
    <source>
        <dbReference type="Proteomes" id="UP000652567"/>
    </source>
</evidence>
<sequence length="284" mass="31968">MTLPTCWKNSIVIQAALTQPVLDDKSFQGFQSLIFAAAGIHLSDAKRSMVAGRLAKRLKILGQSDYRTYLERIKRDPVEHQLAVNLLTTNETWFFRESKHFDFLRNHILPNLSSSAPCRIWSAACSSGEEPYSIAMLLDDYFGSSSDWQISASDISTRVLEAASQGHYPLARAEHIPEAWLKRYCLRGTGEYDGSFLMNRSLRSRIHFCQKNLDNLETFSKPFDVVFLRNVLIYFSPETKRKVVAAVLSQLKPGGILMVGHSETLNGLSTSVQTLAPSIYRKTG</sequence>
<comment type="catalytic activity">
    <reaction evidence="1 5">
        <text>L-glutamyl-[protein] + S-adenosyl-L-methionine = [protein]-L-glutamate 5-O-methyl ester + S-adenosyl-L-homocysteine</text>
        <dbReference type="Rhea" id="RHEA:24452"/>
        <dbReference type="Rhea" id="RHEA-COMP:10208"/>
        <dbReference type="Rhea" id="RHEA-COMP:10311"/>
        <dbReference type="ChEBI" id="CHEBI:29973"/>
        <dbReference type="ChEBI" id="CHEBI:57856"/>
        <dbReference type="ChEBI" id="CHEBI:59789"/>
        <dbReference type="ChEBI" id="CHEBI:82795"/>
        <dbReference type="EC" id="2.1.1.80"/>
    </reaction>
</comment>
<dbReference type="PANTHER" id="PTHR24422:SF26">
    <property type="entry name" value="CHEMOTAXIS PROTEIN METHYLTRANSFERASE"/>
    <property type="match status" value="1"/>
</dbReference>
<reference evidence="8" key="1">
    <citation type="submission" date="2018-07" db="EMBL/GenBank/DDBJ databases">
        <title>Genome assembly of strain Ka43.</title>
        <authorList>
            <person name="Kukolya J."/>
            <person name="Nagy I."/>
            <person name="Horvath B."/>
            <person name="Toth A."/>
        </authorList>
    </citation>
    <scope>NUCLEOTIDE SEQUENCE</scope>
    <source>
        <strain evidence="8">KB43</strain>
    </source>
</reference>
<dbReference type="EC" id="2.1.1.80" evidence="5"/>
<keyword evidence="9" id="KW-1185">Reference proteome</keyword>
<feature type="binding site" evidence="6">
    <location>
        <position position="154"/>
    </location>
    <ligand>
        <name>S-adenosyl-L-methionine</name>
        <dbReference type="ChEBI" id="CHEBI:59789"/>
    </ligand>
</feature>
<evidence type="ECO:0000256" key="4">
    <source>
        <dbReference type="ARBA" id="ARBA00022691"/>
    </source>
</evidence>
<comment type="caution">
    <text evidence="8">The sequence shown here is derived from an EMBL/GenBank/DDBJ whole genome shotgun (WGS) entry which is preliminary data.</text>
</comment>
<feature type="domain" description="CheR-type methyltransferase" evidence="7">
    <location>
        <begin position="15"/>
        <end position="284"/>
    </location>
</feature>
<dbReference type="InterPro" id="IPR036804">
    <property type="entry name" value="CheR_N_sf"/>
</dbReference>
<dbReference type="InterPro" id="IPR026024">
    <property type="entry name" value="Chemotaxis_MeTrfase_CheR"/>
</dbReference>
<dbReference type="Proteomes" id="UP000652567">
    <property type="component" value="Unassembled WGS sequence"/>
</dbReference>
<feature type="binding site" evidence="6">
    <location>
        <position position="130"/>
    </location>
    <ligand>
        <name>S-adenosyl-L-methionine</name>
        <dbReference type="ChEBI" id="CHEBI:59789"/>
    </ligand>
</feature>
<dbReference type="Pfam" id="PF01739">
    <property type="entry name" value="CheR"/>
    <property type="match status" value="1"/>
</dbReference>
<dbReference type="SUPFAM" id="SSF47757">
    <property type="entry name" value="Chemotaxis receptor methyltransferase CheR, N-terminal domain"/>
    <property type="match status" value="1"/>
</dbReference>
<dbReference type="GO" id="GO:0032259">
    <property type="term" value="P:methylation"/>
    <property type="evidence" value="ECO:0007669"/>
    <property type="project" value="UniProtKB-KW"/>
</dbReference>
<evidence type="ECO:0000259" key="7">
    <source>
        <dbReference type="PROSITE" id="PS50123"/>
    </source>
</evidence>
<dbReference type="InterPro" id="IPR050903">
    <property type="entry name" value="Bact_Chemotaxis_MeTrfase"/>
</dbReference>
<feature type="binding site" evidence="6">
    <location>
        <position position="92"/>
    </location>
    <ligand>
        <name>S-adenosyl-L-methionine</name>
        <dbReference type="ChEBI" id="CHEBI:59789"/>
    </ligand>
</feature>
<dbReference type="InterPro" id="IPR000780">
    <property type="entry name" value="CheR_MeTrfase"/>
</dbReference>
<dbReference type="CDD" id="cd02440">
    <property type="entry name" value="AdoMet_MTases"/>
    <property type="match status" value="1"/>
</dbReference>
<proteinExistence type="predicted"/>
<dbReference type="GO" id="GO:0008983">
    <property type="term" value="F:protein-glutamate O-methyltransferase activity"/>
    <property type="evidence" value="ECO:0007669"/>
    <property type="project" value="UniProtKB-EC"/>
</dbReference>
<dbReference type="EMBL" id="PRDL01000001">
    <property type="protein sequence ID" value="MBE8715990.1"/>
    <property type="molecule type" value="Genomic_DNA"/>
</dbReference>
<accession>A0A928UZB2</accession>
<name>A0A928UZB2_9GAMM</name>
<keyword evidence="4 5" id="KW-0949">S-adenosyl-L-methionine</keyword>
<dbReference type="PRINTS" id="PR00996">
    <property type="entry name" value="CHERMTFRASE"/>
</dbReference>
<dbReference type="InterPro" id="IPR022641">
    <property type="entry name" value="CheR_N"/>
</dbReference>
<dbReference type="PANTHER" id="PTHR24422">
    <property type="entry name" value="CHEMOTAXIS PROTEIN METHYLTRANSFERASE"/>
    <property type="match status" value="1"/>
</dbReference>
<dbReference type="Pfam" id="PF03705">
    <property type="entry name" value="CheR_N"/>
    <property type="match status" value="1"/>
</dbReference>
<evidence type="ECO:0000256" key="2">
    <source>
        <dbReference type="ARBA" id="ARBA00022603"/>
    </source>
</evidence>
<dbReference type="PIRSF" id="PIRSF000410">
    <property type="entry name" value="CheR"/>
    <property type="match status" value="1"/>
</dbReference>
<dbReference type="AlphaFoldDB" id="A0A928UZB2"/>
<protein>
    <recommendedName>
        <fullName evidence="5">Chemotaxis protein methyltransferase</fullName>
        <ecNumber evidence="5">2.1.1.80</ecNumber>
    </recommendedName>
</protein>
<feature type="binding site" evidence="6">
    <location>
        <begin position="212"/>
        <end position="213"/>
    </location>
    <ligand>
        <name>S-adenosyl-L-methionine</name>
        <dbReference type="ChEBI" id="CHEBI:59789"/>
    </ligand>
</feature>
<evidence type="ECO:0000256" key="3">
    <source>
        <dbReference type="ARBA" id="ARBA00022679"/>
    </source>
</evidence>
<evidence type="ECO:0000256" key="1">
    <source>
        <dbReference type="ARBA" id="ARBA00001541"/>
    </source>
</evidence>
<dbReference type="Gene3D" id="3.40.50.150">
    <property type="entry name" value="Vaccinia Virus protein VP39"/>
    <property type="match status" value="1"/>
</dbReference>
<dbReference type="PROSITE" id="PS50123">
    <property type="entry name" value="CHER"/>
    <property type="match status" value="1"/>
</dbReference>
<dbReference type="InterPro" id="IPR029063">
    <property type="entry name" value="SAM-dependent_MTases_sf"/>
</dbReference>
<dbReference type="SMART" id="SM00138">
    <property type="entry name" value="MeTrc"/>
    <property type="match status" value="1"/>
</dbReference>
<dbReference type="InterPro" id="IPR022642">
    <property type="entry name" value="CheR_C"/>
</dbReference>
<dbReference type="SUPFAM" id="SSF53335">
    <property type="entry name" value="S-adenosyl-L-methionine-dependent methyltransferases"/>
    <property type="match status" value="1"/>
</dbReference>
<keyword evidence="2 5" id="KW-0489">Methyltransferase</keyword>
<comment type="function">
    <text evidence="5">Methylation of the membrane-bound methyl-accepting chemotaxis proteins (MCP) to form gamma-glutamyl methyl ester residues in MCP.</text>
</comment>
<evidence type="ECO:0000313" key="8">
    <source>
        <dbReference type="EMBL" id="MBE8715990.1"/>
    </source>
</evidence>